<dbReference type="PANTHER" id="PTHR24056">
    <property type="entry name" value="CELL DIVISION PROTEIN KINASE"/>
    <property type="match status" value="1"/>
</dbReference>
<accession>A0AAD8A1L8</accession>
<proteinExistence type="inferred from homology"/>
<dbReference type="PROSITE" id="PS50011">
    <property type="entry name" value="PROTEIN_KINASE_DOM"/>
    <property type="match status" value="1"/>
</dbReference>
<protein>
    <recommendedName>
        <fullName evidence="11">Cyclin-dependent kinase 12</fullName>
        <ecNumber evidence="4">2.7.11.22</ecNumber>
        <ecNumber evidence="3">2.7.11.23</ecNumber>
    </recommendedName>
    <alternativeName>
        <fullName evidence="12">Cell division protein kinase 12</fullName>
    </alternativeName>
</protein>
<dbReference type="GO" id="GO:0005524">
    <property type="term" value="F:ATP binding"/>
    <property type="evidence" value="ECO:0007669"/>
    <property type="project" value="UniProtKB-UniRule"/>
</dbReference>
<evidence type="ECO:0000313" key="20">
    <source>
        <dbReference type="Proteomes" id="UP001233999"/>
    </source>
</evidence>
<feature type="region of interest" description="Disordered" evidence="17">
    <location>
        <begin position="291"/>
        <end position="342"/>
    </location>
</feature>
<evidence type="ECO:0000256" key="5">
    <source>
        <dbReference type="ARBA" id="ARBA00022527"/>
    </source>
</evidence>
<keyword evidence="7 16" id="KW-0547">Nucleotide-binding</keyword>
<feature type="compositionally biased region" description="Basic residues" evidence="17">
    <location>
        <begin position="51"/>
        <end position="67"/>
    </location>
</feature>
<dbReference type="InterPro" id="IPR050108">
    <property type="entry name" value="CDK"/>
</dbReference>
<reference evidence="19" key="1">
    <citation type="journal article" date="2023" name="IScience">
        <title>Live-bearing cockroach genome reveals convergent evolutionary mechanisms linked to viviparity in insects and beyond.</title>
        <authorList>
            <person name="Fouks B."/>
            <person name="Harrison M.C."/>
            <person name="Mikhailova A.A."/>
            <person name="Marchal E."/>
            <person name="English S."/>
            <person name="Carruthers M."/>
            <person name="Jennings E.C."/>
            <person name="Chiamaka E.L."/>
            <person name="Frigard R.A."/>
            <person name="Pippel M."/>
            <person name="Attardo G.M."/>
            <person name="Benoit J.B."/>
            <person name="Bornberg-Bauer E."/>
            <person name="Tobe S.S."/>
        </authorList>
    </citation>
    <scope>NUCLEOTIDE SEQUENCE</scope>
    <source>
        <strain evidence="19">Stay&amp;Tobe</strain>
    </source>
</reference>
<feature type="compositionally biased region" description="Basic residues" evidence="17">
    <location>
        <begin position="1"/>
        <end position="36"/>
    </location>
</feature>
<feature type="region of interest" description="Disordered" evidence="17">
    <location>
        <begin position="733"/>
        <end position="773"/>
    </location>
</feature>
<evidence type="ECO:0000256" key="10">
    <source>
        <dbReference type="ARBA" id="ARBA00023242"/>
    </source>
</evidence>
<feature type="domain" description="Protein kinase" evidence="18">
    <location>
        <begin position="414"/>
        <end position="708"/>
    </location>
</feature>
<dbReference type="InterPro" id="IPR017441">
    <property type="entry name" value="Protein_kinase_ATP_BS"/>
</dbReference>
<evidence type="ECO:0000256" key="13">
    <source>
        <dbReference type="ARBA" id="ARBA00047811"/>
    </source>
</evidence>
<gene>
    <name evidence="19" type="ORF">L9F63_016098</name>
</gene>
<dbReference type="PROSITE" id="PS00108">
    <property type="entry name" value="PROTEIN_KINASE_ST"/>
    <property type="match status" value="1"/>
</dbReference>
<feature type="region of interest" description="Disordered" evidence="17">
    <location>
        <begin position="815"/>
        <end position="896"/>
    </location>
</feature>
<dbReference type="PROSITE" id="PS00107">
    <property type="entry name" value="PROTEIN_KINASE_ATP"/>
    <property type="match status" value="1"/>
</dbReference>
<feature type="compositionally biased region" description="Low complexity" evidence="17">
    <location>
        <begin position="107"/>
        <end position="123"/>
    </location>
</feature>
<evidence type="ECO:0000256" key="7">
    <source>
        <dbReference type="ARBA" id="ARBA00022741"/>
    </source>
</evidence>
<evidence type="ECO:0000259" key="18">
    <source>
        <dbReference type="PROSITE" id="PS50011"/>
    </source>
</evidence>
<evidence type="ECO:0000256" key="1">
    <source>
        <dbReference type="ARBA" id="ARBA00004123"/>
    </source>
</evidence>
<evidence type="ECO:0000256" key="6">
    <source>
        <dbReference type="ARBA" id="ARBA00022679"/>
    </source>
</evidence>
<evidence type="ECO:0000256" key="4">
    <source>
        <dbReference type="ARBA" id="ARBA00012425"/>
    </source>
</evidence>
<dbReference type="EC" id="2.7.11.22" evidence="4"/>
<comment type="catalytic activity">
    <reaction evidence="14">
        <text>L-seryl-[protein] + ATP = O-phospho-L-seryl-[protein] + ADP + H(+)</text>
        <dbReference type="Rhea" id="RHEA:17989"/>
        <dbReference type="Rhea" id="RHEA-COMP:9863"/>
        <dbReference type="Rhea" id="RHEA-COMP:11604"/>
        <dbReference type="ChEBI" id="CHEBI:15378"/>
        <dbReference type="ChEBI" id="CHEBI:29999"/>
        <dbReference type="ChEBI" id="CHEBI:30616"/>
        <dbReference type="ChEBI" id="CHEBI:83421"/>
        <dbReference type="ChEBI" id="CHEBI:456216"/>
        <dbReference type="EC" id="2.7.11.22"/>
    </reaction>
</comment>
<dbReference type="GO" id="GO:0008353">
    <property type="term" value="F:RNA polymerase II CTD heptapeptide repeat kinase activity"/>
    <property type="evidence" value="ECO:0007669"/>
    <property type="project" value="UniProtKB-EC"/>
</dbReference>
<dbReference type="GO" id="GO:0004693">
    <property type="term" value="F:cyclin-dependent protein serine/threonine kinase activity"/>
    <property type="evidence" value="ECO:0007669"/>
    <property type="project" value="UniProtKB-EC"/>
</dbReference>
<keyword evidence="10" id="KW-0539">Nucleus</keyword>
<comment type="subcellular location">
    <subcellularLocation>
        <location evidence="1">Nucleus</location>
    </subcellularLocation>
</comment>
<keyword evidence="6" id="KW-0808">Transferase</keyword>
<name>A0AAD8A1L8_DIPPU</name>
<feature type="compositionally biased region" description="Pro residues" evidence="17">
    <location>
        <begin position="818"/>
        <end position="828"/>
    </location>
</feature>
<dbReference type="EC" id="2.7.11.23" evidence="3"/>
<comment type="caution">
    <text evidence="19">The sequence shown here is derived from an EMBL/GenBank/DDBJ whole genome shotgun (WGS) entry which is preliminary data.</text>
</comment>
<sequence length="1065" mass="117933">SRRSRSRSHSIHNWRRPVTRSRSRSPHMSRNSKRWSRSPSFTVARGMPSRLRSRSPSRPKVSKRVRSRSPLLRPRSRSPSYRKRSRTPKTLRSGSPRTPPNKHSMLRSRSPVKSPRSRSPSSSRAHKNPGLGNMSETSLFAELVKVKSTRELAMKRLAAIEEKKKENKDSEPEENASTPSKEITVPNTPQIPPILHQVPPSAGIIPSGVAPPPPTLPSHPHQMTVPPPTYPPAVTPVSTIPVIPDNNMDISPVHDNSNEGSLSNHASKPVNIEVEIAKVPTEVVTQLKPKNLTKLPMPPGIQQSDCWESIDSPPSRSPSPEPVVNKKKTPPRKGIKDLPMPPVVPGSEELSADEDTILTPPRPVVVPEKPLKSSNKVIPRPKLKRPKILHRRRGSKNSMQIGGKDWGERCVDVFEMIAQIGEGTYGQVYKAKDKRSGELIALKKVRLENEKEGFPITAVREIKILRQLNHKNIVNLREIVTDKQDALDFRKDKGSFYLVFEYMDHDLMGLLESGMVDFNEAHNASIMKQLLDGLNYCHKKNFLHRDIKCSNILMNNRGEVKLADFGLARLYSAEDRQRPYTNKVITLWYRPPELLLGEERYGPAIDVWSCGCILGELFWKKPLFRGNVELMQLESISLLCGTPTPAVWPSVIKLPLWHTLKPKKPHRRRLREEFSFMPSTALDLLDKMLELDPEKRITAEDALKSAWLKNICPEKMPPPELPTWQDCHEMWSKKRRRQMKEQQESLQNLPPGKPLIKDKSGSKGFDDTLEMGGSSKALKKEAAGFSSRGPNEDSYSQAIYAAALAVAGGGGILGPSPGIQPPASPPPSSMIGRPIPTIGTCESSLTPPSNPSSRGNVGMNMNMSSSSNHADGSHTPPSVTSHPLAEDSGAGAGGESMSLQRQLSVLSHSLVNNLPIRAEQLLALRNEKEADPHNYQLIETLHNELRQAASVASTKFNSSAAPSYPHKLDPKQHVFNPEGGLSWGRGHKSDSFDAYMEYAGDNAVSNNAGRGKETTSLATDGVRSTLAALFSRHGLSGAAGILMKVQGKDSVAMLKTKRKFTIFTV</sequence>
<dbReference type="Pfam" id="PF00069">
    <property type="entry name" value="Pkinase"/>
    <property type="match status" value="1"/>
</dbReference>
<feature type="non-terminal residue" evidence="19">
    <location>
        <position position="1065"/>
    </location>
</feature>
<feature type="compositionally biased region" description="Polar residues" evidence="17">
    <location>
        <begin position="175"/>
        <end position="188"/>
    </location>
</feature>
<dbReference type="GO" id="GO:0032968">
    <property type="term" value="P:positive regulation of transcription elongation by RNA polymerase II"/>
    <property type="evidence" value="ECO:0007669"/>
    <property type="project" value="TreeGrafter"/>
</dbReference>
<evidence type="ECO:0000256" key="12">
    <source>
        <dbReference type="ARBA" id="ARBA00041920"/>
    </source>
</evidence>
<comment type="catalytic activity">
    <reaction evidence="13">
        <text>L-threonyl-[protein] + ATP = O-phospho-L-threonyl-[protein] + ADP + H(+)</text>
        <dbReference type="Rhea" id="RHEA:46608"/>
        <dbReference type="Rhea" id="RHEA-COMP:11060"/>
        <dbReference type="Rhea" id="RHEA-COMP:11605"/>
        <dbReference type="ChEBI" id="CHEBI:15378"/>
        <dbReference type="ChEBI" id="CHEBI:30013"/>
        <dbReference type="ChEBI" id="CHEBI:30616"/>
        <dbReference type="ChEBI" id="CHEBI:61977"/>
        <dbReference type="ChEBI" id="CHEBI:456216"/>
        <dbReference type="EC" id="2.7.11.22"/>
    </reaction>
</comment>
<feature type="binding site" evidence="16">
    <location>
        <position position="443"/>
    </location>
    <ligand>
        <name>ATP</name>
        <dbReference type="ChEBI" id="CHEBI:30616"/>
    </ligand>
</feature>
<dbReference type="InterPro" id="IPR000719">
    <property type="entry name" value="Prot_kinase_dom"/>
</dbReference>
<dbReference type="CDD" id="cd07864">
    <property type="entry name" value="STKc_CDK12"/>
    <property type="match status" value="1"/>
</dbReference>
<dbReference type="PANTHER" id="PTHR24056:SF546">
    <property type="entry name" value="CYCLIN-DEPENDENT KINASE 12"/>
    <property type="match status" value="1"/>
</dbReference>
<dbReference type="SMART" id="SM00220">
    <property type="entry name" value="S_TKc"/>
    <property type="match status" value="1"/>
</dbReference>
<evidence type="ECO:0000256" key="8">
    <source>
        <dbReference type="ARBA" id="ARBA00022777"/>
    </source>
</evidence>
<reference evidence="19" key="2">
    <citation type="submission" date="2023-05" db="EMBL/GenBank/DDBJ databases">
        <authorList>
            <person name="Fouks B."/>
        </authorList>
    </citation>
    <scope>NUCLEOTIDE SEQUENCE</scope>
    <source>
        <strain evidence="19">Stay&amp;Tobe</strain>
        <tissue evidence="19">Testes</tissue>
    </source>
</reference>
<keyword evidence="5" id="KW-0723">Serine/threonine-protein kinase</keyword>
<evidence type="ECO:0000256" key="14">
    <source>
        <dbReference type="ARBA" id="ARBA00048367"/>
    </source>
</evidence>
<dbReference type="SUPFAM" id="SSF56112">
    <property type="entry name" value="Protein kinase-like (PK-like)"/>
    <property type="match status" value="1"/>
</dbReference>
<dbReference type="GO" id="GO:0030332">
    <property type="term" value="F:cyclin binding"/>
    <property type="evidence" value="ECO:0007669"/>
    <property type="project" value="TreeGrafter"/>
</dbReference>
<feature type="region of interest" description="Disordered" evidence="17">
    <location>
        <begin position="1"/>
        <end position="134"/>
    </location>
</feature>
<keyword evidence="9 16" id="KW-0067">ATP-binding</keyword>
<dbReference type="EMBL" id="JASPKZ010004187">
    <property type="protein sequence ID" value="KAJ9590854.1"/>
    <property type="molecule type" value="Genomic_DNA"/>
</dbReference>
<keyword evidence="8" id="KW-0418">Kinase</keyword>
<evidence type="ECO:0000256" key="2">
    <source>
        <dbReference type="ARBA" id="ARBA00006485"/>
    </source>
</evidence>
<feature type="compositionally biased region" description="Basic residues" evidence="17">
    <location>
        <begin position="74"/>
        <end position="89"/>
    </location>
</feature>
<feature type="compositionally biased region" description="Low complexity" evidence="17">
    <location>
        <begin position="859"/>
        <end position="868"/>
    </location>
</feature>
<evidence type="ECO:0000256" key="11">
    <source>
        <dbReference type="ARBA" id="ARBA00040213"/>
    </source>
</evidence>
<keyword evidence="20" id="KW-1185">Reference proteome</keyword>
<comment type="catalytic activity">
    <reaction evidence="15">
        <text>[DNA-directed RNA polymerase] + ATP = phospho-[DNA-directed RNA polymerase] + ADP + H(+)</text>
        <dbReference type="Rhea" id="RHEA:10216"/>
        <dbReference type="Rhea" id="RHEA-COMP:11321"/>
        <dbReference type="Rhea" id="RHEA-COMP:11322"/>
        <dbReference type="ChEBI" id="CHEBI:15378"/>
        <dbReference type="ChEBI" id="CHEBI:30616"/>
        <dbReference type="ChEBI" id="CHEBI:43176"/>
        <dbReference type="ChEBI" id="CHEBI:68546"/>
        <dbReference type="ChEBI" id="CHEBI:456216"/>
        <dbReference type="EC" id="2.7.11.23"/>
    </reaction>
</comment>
<dbReference type="FunFam" id="1.10.510.10:FF:000102">
    <property type="entry name" value="cyclin-dependent kinase 12 isoform X1"/>
    <property type="match status" value="1"/>
</dbReference>
<dbReference type="Gene3D" id="1.10.510.10">
    <property type="entry name" value="Transferase(Phosphotransferase) domain 1"/>
    <property type="match status" value="1"/>
</dbReference>
<dbReference type="InterPro" id="IPR008271">
    <property type="entry name" value="Ser/Thr_kinase_AS"/>
</dbReference>
<feature type="compositionally biased region" description="Polar residues" evidence="17">
    <location>
        <begin position="840"/>
        <end position="855"/>
    </location>
</feature>
<dbReference type="GO" id="GO:0008024">
    <property type="term" value="C:cyclin/CDK positive transcription elongation factor complex"/>
    <property type="evidence" value="ECO:0007669"/>
    <property type="project" value="TreeGrafter"/>
</dbReference>
<feature type="region of interest" description="Disordered" evidence="17">
    <location>
        <begin position="163"/>
        <end position="200"/>
    </location>
</feature>
<evidence type="ECO:0000256" key="9">
    <source>
        <dbReference type="ARBA" id="ARBA00022840"/>
    </source>
</evidence>
<evidence type="ECO:0000256" key="15">
    <source>
        <dbReference type="ARBA" id="ARBA00049280"/>
    </source>
</evidence>
<dbReference type="Proteomes" id="UP001233999">
    <property type="component" value="Unassembled WGS sequence"/>
</dbReference>
<comment type="similarity">
    <text evidence="2">Belongs to the protein kinase superfamily. CMGC Ser/Thr protein kinase family. CDC2/CDKX subfamily.</text>
</comment>
<evidence type="ECO:0000313" key="19">
    <source>
        <dbReference type="EMBL" id="KAJ9590854.1"/>
    </source>
</evidence>
<feature type="non-terminal residue" evidence="19">
    <location>
        <position position="1"/>
    </location>
</feature>
<dbReference type="FunFam" id="3.30.200.20:FF:000074">
    <property type="entry name" value="cyclin-dependent kinase 12 isoform X2"/>
    <property type="match status" value="1"/>
</dbReference>
<dbReference type="InterPro" id="IPR011009">
    <property type="entry name" value="Kinase-like_dom_sf"/>
</dbReference>
<dbReference type="AlphaFoldDB" id="A0AAD8A1L8"/>
<evidence type="ECO:0000256" key="17">
    <source>
        <dbReference type="SAM" id="MobiDB-lite"/>
    </source>
</evidence>
<evidence type="ECO:0000256" key="3">
    <source>
        <dbReference type="ARBA" id="ARBA00012409"/>
    </source>
</evidence>
<evidence type="ECO:0000256" key="16">
    <source>
        <dbReference type="PROSITE-ProRule" id="PRU10141"/>
    </source>
</evidence>
<feature type="compositionally biased region" description="Basic and acidic residues" evidence="17">
    <location>
        <begin position="755"/>
        <end position="766"/>
    </location>
</feature>
<dbReference type="Gene3D" id="3.30.200.20">
    <property type="entry name" value="Phosphorylase Kinase, domain 1"/>
    <property type="match status" value="1"/>
</dbReference>
<organism evidence="19 20">
    <name type="scientific">Diploptera punctata</name>
    <name type="common">Pacific beetle cockroach</name>
    <dbReference type="NCBI Taxonomy" id="6984"/>
    <lineage>
        <taxon>Eukaryota</taxon>
        <taxon>Metazoa</taxon>
        <taxon>Ecdysozoa</taxon>
        <taxon>Arthropoda</taxon>
        <taxon>Hexapoda</taxon>
        <taxon>Insecta</taxon>
        <taxon>Pterygota</taxon>
        <taxon>Neoptera</taxon>
        <taxon>Polyneoptera</taxon>
        <taxon>Dictyoptera</taxon>
        <taxon>Blattodea</taxon>
        <taxon>Blaberoidea</taxon>
        <taxon>Blaberidae</taxon>
        <taxon>Diplopterinae</taxon>
        <taxon>Diploptera</taxon>
    </lineage>
</organism>